<feature type="transmembrane region" description="Helical" evidence="1">
    <location>
        <begin position="348"/>
        <end position="368"/>
    </location>
</feature>
<reference evidence="4" key="1">
    <citation type="journal article" date="2017" name="Genome Biol.">
        <title>Comparative genomics reveals high biological diversity and specific adaptations in the industrially and medically important fungal genus Aspergillus.</title>
        <authorList>
            <person name="de Vries R.P."/>
            <person name="Riley R."/>
            <person name="Wiebenga A."/>
            <person name="Aguilar-Osorio G."/>
            <person name="Amillis S."/>
            <person name="Uchima C.A."/>
            <person name="Anderluh G."/>
            <person name="Asadollahi M."/>
            <person name="Askin M."/>
            <person name="Barry K."/>
            <person name="Battaglia E."/>
            <person name="Bayram O."/>
            <person name="Benocci T."/>
            <person name="Braus-Stromeyer S.A."/>
            <person name="Caldana C."/>
            <person name="Canovas D."/>
            <person name="Cerqueira G.C."/>
            <person name="Chen F."/>
            <person name="Chen W."/>
            <person name="Choi C."/>
            <person name="Clum A."/>
            <person name="Dos Santos R.A."/>
            <person name="Damasio A.R."/>
            <person name="Diallinas G."/>
            <person name="Emri T."/>
            <person name="Fekete E."/>
            <person name="Flipphi M."/>
            <person name="Freyberg S."/>
            <person name="Gallo A."/>
            <person name="Gournas C."/>
            <person name="Habgood R."/>
            <person name="Hainaut M."/>
            <person name="Harispe M.L."/>
            <person name="Henrissat B."/>
            <person name="Hilden K.S."/>
            <person name="Hope R."/>
            <person name="Hossain A."/>
            <person name="Karabika E."/>
            <person name="Karaffa L."/>
            <person name="Karanyi Z."/>
            <person name="Krasevec N."/>
            <person name="Kuo A."/>
            <person name="Kusch H."/>
            <person name="LaButti K."/>
            <person name="Lagendijk E.L."/>
            <person name="Lapidus A."/>
            <person name="Levasseur A."/>
            <person name="Lindquist E."/>
            <person name="Lipzen A."/>
            <person name="Logrieco A.F."/>
            <person name="MacCabe A."/>
            <person name="Maekelae M.R."/>
            <person name="Malavazi I."/>
            <person name="Melin P."/>
            <person name="Meyer V."/>
            <person name="Mielnichuk N."/>
            <person name="Miskei M."/>
            <person name="Molnar A.P."/>
            <person name="Mule G."/>
            <person name="Ngan C.Y."/>
            <person name="Orejas M."/>
            <person name="Orosz E."/>
            <person name="Ouedraogo J.P."/>
            <person name="Overkamp K.M."/>
            <person name="Park H.-S."/>
            <person name="Perrone G."/>
            <person name="Piumi F."/>
            <person name="Punt P.J."/>
            <person name="Ram A.F."/>
            <person name="Ramon A."/>
            <person name="Rauscher S."/>
            <person name="Record E."/>
            <person name="Riano-Pachon D.M."/>
            <person name="Robert V."/>
            <person name="Roehrig J."/>
            <person name="Ruller R."/>
            <person name="Salamov A."/>
            <person name="Salih N.S."/>
            <person name="Samson R.A."/>
            <person name="Sandor E."/>
            <person name="Sanguinetti M."/>
            <person name="Schuetze T."/>
            <person name="Sepcic K."/>
            <person name="Shelest E."/>
            <person name="Sherlock G."/>
            <person name="Sophianopoulou V."/>
            <person name="Squina F.M."/>
            <person name="Sun H."/>
            <person name="Susca A."/>
            <person name="Todd R.B."/>
            <person name="Tsang A."/>
            <person name="Unkles S.E."/>
            <person name="van de Wiele N."/>
            <person name="van Rossen-Uffink D."/>
            <person name="Oliveira J.V."/>
            <person name="Vesth T.C."/>
            <person name="Visser J."/>
            <person name="Yu J.-H."/>
            <person name="Zhou M."/>
            <person name="Andersen M.R."/>
            <person name="Archer D.B."/>
            <person name="Baker S.E."/>
            <person name="Benoit I."/>
            <person name="Brakhage A.A."/>
            <person name="Braus G.H."/>
            <person name="Fischer R."/>
            <person name="Frisvad J.C."/>
            <person name="Goldman G.H."/>
            <person name="Houbraken J."/>
            <person name="Oakley B."/>
            <person name="Pocsi I."/>
            <person name="Scazzocchio C."/>
            <person name="Seiboth B."/>
            <person name="vanKuyk P.A."/>
            <person name="Wortman J."/>
            <person name="Dyer P.S."/>
            <person name="Grigoriev I.V."/>
        </authorList>
    </citation>
    <scope>NUCLEOTIDE SEQUENCE [LARGE SCALE GENOMIC DNA]</scope>
    <source>
        <strain evidence="4">ATCC 16872 / CBS 172.66 / WB 5094</strain>
    </source>
</reference>
<dbReference type="AlphaFoldDB" id="A0A1L9WQC0"/>
<dbReference type="OMA" id="SIMGWVF"/>
<dbReference type="GeneID" id="30976544"/>
<evidence type="ECO:0000313" key="4">
    <source>
        <dbReference type="Proteomes" id="UP000184546"/>
    </source>
</evidence>
<dbReference type="Proteomes" id="UP000184546">
    <property type="component" value="Unassembled WGS sequence"/>
</dbReference>
<feature type="transmembrane region" description="Helical" evidence="1">
    <location>
        <begin position="209"/>
        <end position="233"/>
    </location>
</feature>
<evidence type="ECO:0000259" key="2">
    <source>
        <dbReference type="Pfam" id="PF06011"/>
    </source>
</evidence>
<keyword evidence="1" id="KW-1133">Transmembrane helix</keyword>
<feature type="domain" description="TRP C-terminal" evidence="2">
    <location>
        <begin position="85"/>
        <end position="286"/>
    </location>
</feature>
<gene>
    <name evidence="3" type="ORF">ASPACDRAFT_53292</name>
</gene>
<feature type="transmembrane region" description="Helical" evidence="1">
    <location>
        <begin position="407"/>
        <end position="431"/>
    </location>
</feature>
<dbReference type="STRING" id="690307.A0A1L9WQC0"/>
<accession>A0A1L9WQC0</accession>
<evidence type="ECO:0000313" key="3">
    <source>
        <dbReference type="EMBL" id="OJJ98385.1"/>
    </source>
</evidence>
<feature type="transmembrane region" description="Helical" evidence="1">
    <location>
        <begin position="380"/>
        <end position="401"/>
    </location>
</feature>
<dbReference type="PANTHER" id="PTHR31145:SF2">
    <property type="entry name" value="FLAVIN CARRIER PROTEIN 2"/>
    <property type="match status" value="1"/>
</dbReference>
<dbReference type="InterPro" id="IPR010308">
    <property type="entry name" value="TRP_C"/>
</dbReference>
<keyword evidence="4" id="KW-1185">Reference proteome</keyword>
<dbReference type="VEuPathDB" id="FungiDB:ASPACDRAFT_53292"/>
<feature type="domain" description="TRP C-terminal" evidence="2">
    <location>
        <begin position="319"/>
        <end position="458"/>
    </location>
</feature>
<dbReference type="InterPro" id="IPR040241">
    <property type="entry name" value="TRP_Flc/Pkd2-like"/>
</dbReference>
<feature type="transmembrane region" description="Helical" evidence="1">
    <location>
        <begin position="259"/>
        <end position="276"/>
    </location>
</feature>
<dbReference type="PANTHER" id="PTHR31145">
    <property type="entry name" value="INTEGRAL MEMBRANE PROTEIN (AFU_ORTHOLOGUE AFUA_7G01610)"/>
    <property type="match status" value="1"/>
</dbReference>
<dbReference type="GO" id="GO:0055085">
    <property type="term" value="P:transmembrane transport"/>
    <property type="evidence" value="ECO:0007669"/>
    <property type="project" value="TreeGrafter"/>
</dbReference>
<dbReference type="Pfam" id="PF06011">
    <property type="entry name" value="TRP"/>
    <property type="match status" value="2"/>
</dbReference>
<organism evidence="3 4">
    <name type="scientific">Aspergillus aculeatus (strain ATCC 16872 / CBS 172.66 / WB 5094)</name>
    <dbReference type="NCBI Taxonomy" id="690307"/>
    <lineage>
        <taxon>Eukaryota</taxon>
        <taxon>Fungi</taxon>
        <taxon>Dikarya</taxon>
        <taxon>Ascomycota</taxon>
        <taxon>Pezizomycotina</taxon>
        <taxon>Eurotiomycetes</taxon>
        <taxon>Eurotiomycetidae</taxon>
        <taxon>Eurotiales</taxon>
        <taxon>Aspergillaceae</taxon>
        <taxon>Aspergillus</taxon>
        <taxon>Aspergillus subgen. Circumdati</taxon>
    </lineage>
</organism>
<keyword evidence="1" id="KW-0472">Membrane</keyword>
<dbReference type="GO" id="GO:0016020">
    <property type="term" value="C:membrane"/>
    <property type="evidence" value="ECO:0007669"/>
    <property type="project" value="UniProtKB-SubCell"/>
</dbReference>
<dbReference type="GO" id="GO:0009272">
    <property type="term" value="P:fungal-type cell wall biogenesis"/>
    <property type="evidence" value="ECO:0007669"/>
    <property type="project" value="TreeGrafter"/>
</dbReference>
<proteinExistence type="predicted"/>
<protein>
    <recommendedName>
        <fullName evidence="2">TRP C-terminal domain-containing protein</fullName>
    </recommendedName>
</protein>
<name>A0A1L9WQC0_ASPA1</name>
<keyword evidence="1" id="KW-0812">Transmembrane</keyword>
<sequence>MVVCILRSDVVLLVYGYQILNDTISLCDLGRHSLCPLASGALDIPQASVNVPSIVSVTPGNGYTVPDLDSTISYTFTVTRLETAVSWVLAVMTGLDLIGSAIAMIRGHLHSATQLSVTSLDLLGFMQSQAMFGLCSVRLPPIAQSWTQMFQWTIGIVRFGFVQSFGRWYLRATGGTPSTVVDNSEASQHYSNGLYRAGIEPTNVFMTAYFSFMFVAVILFVGLATARLGHAILKRSNKNKLPRWLESAPMRLLNTSRGLCLLFLTVALPSIVRFAFWEFTQLDSTRILRGQKSGLTAAYTLSSGFIDAKDVRLIQFFHTADRYYFFAIQQLYDFTGGLTIAVSQSAPVPQAITLLVINVIMMSLVIWVRPCRERSMNRRAIAVAIIEFLTSVCIPIFSGIFKGSPMAASVVDVIFCLYNMVYVLVLVVYLLTSGINAVRIKEPETQYQSVGDNRESFLNLRVSPPTELMDLSTTNCGEPKPCEHQFLTPPVHNE</sequence>
<dbReference type="OrthoDB" id="5212126at2759"/>
<evidence type="ECO:0000256" key="1">
    <source>
        <dbReference type="SAM" id="Phobius"/>
    </source>
</evidence>
<dbReference type="EMBL" id="KV878980">
    <property type="protein sequence ID" value="OJJ98385.1"/>
    <property type="molecule type" value="Genomic_DNA"/>
</dbReference>
<dbReference type="RefSeq" id="XP_020054725.1">
    <property type="nucleotide sequence ID" value="XM_020202730.1"/>
</dbReference>